<keyword evidence="3" id="KW-0597">Phosphoprotein</keyword>
<evidence type="ECO:0000256" key="7">
    <source>
        <dbReference type="ARBA" id="ARBA00023163"/>
    </source>
</evidence>
<name>T1FHC2_HELRO</name>
<gene>
    <name evidence="20" type="primary">20208221</name>
    <name evidence="19" type="ORF">HELRODRAFT_181795</name>
</gene>
<comment type="similarity">
    <text evidence="10">Belongs to the Elongin B family.</text>
</comment>
<dbReference type="InterPro" id="IPR039049">
    <property type="entry name" value="ELOB"/>
</dbReference>
<dbReference type="GO" id="GO:0070449">
    <property type="term" value="C:elongin complex"/>
    <property type="evidence" value="ECO:0000318"/>
    <property type="project" value="GO_Central"/>
</dbReference>
<sequence length="118" mass="13137">MDVFLMVRRKNVTLFLDAKESTTVIELKKIIKGILKKNLDEILLYKDNQQIDETKTLGDVGYTSVTAKAQAPATIGLVFKQDDGTFEPLEITELSTPPDLPEVMKPQETAASHAQECN</sequence>
<keyword evidence="4" id="KW-0833">Ubl conjugation pathway</keyword>
<evidence type="ECO:0000256" key="6">
    <source>
        <dbReference type="ARBA" id="ARBA00023015"/>
    </source>
</evidence>
<dbReference type="PANTHER" id="PTHR13248:SF4">
    <property type="entry name" value="ELONGIN B"/>
    <property type="match status" value="1"/>
</dbReference>
<evidence type="ECO:0000256" key="5">
    <source>
        <dbReference type="ARBA" id="ARBA00022990"/>
    </source>
</evidence>
<dbReference type="RefSeq" id="XP_009029830.1">
    <property type="nucleotide sequence ID" value="XM_009031582.1"/>
</dbReference>
<dbReference type="EMBL" id="KB097673">
    <property type="protein sequence ID" value="ESN92019.1"/>
    <property type="molecule type" value="Genomic_DNA"/>
</dbReference>
<evidence type="ECO:0000256" key="2">
    <source>
        <dbReference type="ARBA" id="ARBA00004906"/>
    </source>
</evidence>
<evidence type="ECO:0000256" key="13">
    <source>
        <dbReference type="ARBA" id="ARBA00080438"/>
    </source>
</evidence>
<comment type="function">
    <text evidence="9">SIII, also known as elongin, is a general transcription elongation factor that increases the RNA polymerase II transcription elongation past template-encoded arresting sites. Subunit A is transcriptionally active and its transcription activity is strongly enhanced by binding to the dimeric complex of the SIII regulatory subunits B and C (elongin BC complex). In embryonic stem cells, the elongin BC complex is recruited by EPOP to Polycomb group (PcG) target genes in order generate genomic region that display both active and repressive chromatin properties, an important feature of pluripotent stem cells.</text>
</comment>
<keyword evidence="7" id="KW-0804">Transcription</keyword>
<comment type="subcellular location">
    <subcellularLocation>
        <location evidence="1">Nucleus</location>
    </subcellularLocation>
</comment>
<evidence type="ECO:0000256" key="11">
    <source>
        <dbReference type="ARBA" id="ARBA00074516"/>
    </source>
</evidence>
<dbReference type="HOGENOM" id="CLU_139243_0_0_1"/>
<dbReference type="PANTHER" id="PTHR13248">
    <property type="entry name" value="TRANSCRIPTION ELONGATION FACTOR B POLYPEPTIDE 2"/>
    <property type="match status" value="1"/>
</dbReference>
<dbReference type="KEGG" id="hro:HELRODRAFT_181795"/>
<keyword evidence="21" id="KW-1185">Reference proteome</keyword>
<evidence type="ECO:0000256" key="17">
    <source>
        <dbReference type="SAM" id="MobiDB-lite"/>
    </source>
</evidence>
<dbReference type="GeneID" id="20208221"/>
<feature type="region of interest" description="Disordered" evidence="17">
    <location>
        <begin position="94"/>
        <end position="118"/>
    </location>
</feature>
<evidence type="ECO:0000313" key="19">
    <source>
        <dbReference type="EMBL" id="ESN92019.1"/>
    </source>
</evidence>
<reference evidence="19 21" key="2">
    <citation type="journal article" date="2013" name="Nature">
        <title>Insights into bilaterian evolution from three spiralian genomes.</title>
        <authorList>
            <person name="Simakov O."/>
            <person name="Marletaz F."/>
            <person name="Cho S.J."/>
            <person name="Edsinger-Gonzales E."/>
            <person name="Havlak P."/>
            <person name="Hellsten U."/>
            <person name="Kuo D.H."/>
            <person name="Larsson T."/>
            <person name="Lv J."/>
            <person name="Arendt D."/>
            <person name="Savage R."/>
            <person name="Osoegawa K."/>
            <person name="de Jong P."/>
            <person name="Grimwood J."/>
            <person name="Chapman J.A."/>
            <person name="Shapiro H."/>
            <person name="Aerts A."/>
            <person name="Otillar R.P."/>
            <person name="Terry A.Y."/>
            <person name="Boore J.L."/>
            <person name="Grigoriev I.V."/>
            <person name="Lindberg D.R."/>
            <person name="Seaver E.C."/>
            <person name="Weisblat D.A."/>
            <person name="Putnam N.H."/>
            <person name="Rokhsar D.S."/>
        </authorList>
    </citation>
    <scope>NUCLEOTIDE SEQUENCE</scope>
</reference>
<evidence type="ECO:0000256" key="4">
    <source>
        <dbReference type="ARBA" id="ARBA00022786"/>
    </source>
</evidence>
<organism evidence="20 21">
    <name type="scientific">Helobdella robusta</name>
    <name type="common">Californian leech</name>
    <dbReference type="NCBI Taxonomy" id="6412"/>
    <lineage>
        <taxon>Eukaryota</taxon>
        <taxon>Metazoa</taxon>
        <taxon>Spiralia</taxon>
        <taxon>Lophotrochozoa</taxon>
        <taxon>Annelida</taxon>
        <taxon>Clitellata</taxon>
        <taxon>Hirudinea</taxon>
        <taxon>Rhynchobdellida</taxon>
        <taxon>Glossiphoniidae</taxon>
        <taxon>Helobdella</taxon>
    </lineage>
</organism>
<accession>T1FHC2</accession>
<dbReference type="Gene3D" id="3.10.20.90">
    <property type="entry name" value="Phosphatidylinositol 3-kinase Catalytic Subunit, Chain A, domain 1"/>
    <property type="match status" value="1"/>
</dbReference>
<comment type="subunit">
    <text evidence="16">Heterotrimer of an A (ELOA, ELOA2 or ELOA3P), ELOB and ELOC subunit. The elongin BC complex interacts with EPOP; leading to recruit the elongin BC complex to Polycomb group (PcG) target genes, thereby restricting excessive activity of the PRC2/EED-EZH2 complex. Component of multiple cullin-RING E3 ubiquitin-protein ligase complexes composed of Elongin BC (ELOB and ELOC), a cullin (either CUL2 or CUL5), a catalytic subunit (either RBX1 or RNF7/RBX2), as well as a substrate adapter protein that can be either ASB2, ASB9, ASB11, KLHDC2, KLHDC3, KLHDC10, APPBP2, FEM1A, FEM1B, FEM1C, LRR1, PCMTD1, SOCS1, SOCS2, SOCS5, SPSB1, SPSB3, ELOA, VHL, WSB1 or RAB40C. As part of the Elongin BC E3 ubiquitin ligase complex; interacts with NRBP1. May also interact with DCUN1D1, DCUN1D2, DCUN1D3 and DCUN1D5. May form oligomers as a KLHDC2/KLHDC3-ELOB-ELOC complex; this interaction is autoinhibitory for the E3 ligase complex as the substrate-binding site of KLHDC2/KLHDC3 is blocked in the oligomer.</text>
</comment>
<evidence type="ECO:0000313" key="21">
    <source>
        <dbReference type="Proteomes" id="UP000015101"/>
    </source>
</evidence>
<dbReference type="FunCoup" id="T1FHC2">
    <property type="interactions" value="764"/>
</dbReference>
<dbReference type="EMBL" id="AMQM01007815">
    <property type="status" value="NOT_ANNOTATED_CDS"/>
    <property type="molecule type" value="Genomic_DNA"/>
</dbReference>
<evidence type="ECO:0000259" key="18">
    <source>
        <dbReference type="PROSITE" id="PS50053"/>
    </source>
</evidence>
<dbReference type="InterPro" id="IPR029071">
    <property type="entry name" value="Ubiquitin-like_domsf"/>
</dbReference>
<evidence type="ECO:0000256" key="14">
    <source>
        <dbReference type="ARBA" id="ARBA00081013"/>
    </source>
</evidence>
<evidence type="ECO:0000256" key="3">
    <source>
        <dbReference type="ARBA" id="ARBA00022553"/>
    </source>
</evidence>
<dbReference type="Proteomes" id="UP000015101">
    <property type="component" value="Unassembled WGS sequence"/>
</dbReference>
<reference evidence="20" key="3">
    <citation type="submission" date="2015-06" db="UniProtKB">
        <authorList>
            <consortium name="EnsemblMetazoa"/>
        </authorList>
    </citation>
    <scope>IDENTIFICATION</scope>
</reference>
<dbReference type="STRING" id="6412.T1FHC2"/>
<evidence type="ECO:0000256" key="8">
    <source>
        <dbReference type="ARBA" id="ARBA00023242"/>
    </source>
</evidence>
<dbReference type="SUPFAM" id="SSF54236">
    <property type="entry name" value="Ubiquitin-like"/>
    <property type="match status" value="1"/>
</dbReference>
<dbReference type="GO" id="GO:0030891">
    <property type="term" value="C:VCB complex"/>
    <property type="evidence" value="ECO:0000318"/>
    <property type="project" value="GO_Central"/>
</dbReference>
<dbReference type="InterPro" id="IPR000626">
    <property type="entry name" value="Ubiquitin-like_dom"/>
</dbReference>
<dbReference type="CTD" id="20208221"/>
<dbReference type="InParanoid" id="T1FHC2"/>
<keyword evidence="6" id="KW-0805">Transcription regulation</keyword>
<evidence type="ECO:0000256" key="16">
    <source>
        <dbReference type="ARBA" id="ARBA00093515"/>
    </source>
</evidence>
<dbReference type="OMA" id="GQEQMDQ"/>
<dbReference type="GO" id="GO:0006368">
    <property type="term" value="P:transcription elongation by RNA polymerase II"/>
    <property type="evidence" value="ECO:0007669"/>
    <property type="project" value="InterPro"/>
</dbReference>
<evidence type="ECO:0000256" key="10">
    <source>
        <dbReference type="ARBA" id="ARBA00060803"/>
    </source>
</evidence>
<comment type="pathway">
    <text evidence="2">Protein modification; protein ubiquitination.</text>
</comment>
<feature type="compositionally biased region" description="Polar residues" evidence="17">
    <location>
        <begin position="109"/>
        <end position="118"/>
    </location>
</feature>
<keyword evidence="8" id="KW-0539">Nucleus</keyword>
<dbReference type="OrthoDB" id="7537057at2759"/>
<evidence type="ECO:0000313" key="20">
    <source>
        <dbReference type="EnsemblMetazoa" id="HelroP181795"/>
    </source>
</evidence>
<evidence type="ECO:0000256" key="15">
    <source>
        <dbReference type="ARBA" id="ARBA00083653"/>
    </source>
</evidence>
<proteinExistence type="inferred from homology"/>
<dbReference type="AlphaFoldDB" id="T1FHC2"/>
<evidence type="ECO:0000256" key="9">
    <source>
        <dbReference type="ARBA" id="ARBA00054216"/>
    </source>
</evidence>
<dbReference type="FunFam" id="3.10.20.90:FF:000108">
    <property type="entry name" value="Elongin-B"/>
    <property type="match status" value="1"/>
</dbReference>
<evidence type="ECO:0000256" key="12">
    <source>
        <dbReference type="ARBA" id="ARBA00076690"/>
    </source>
</evidence>
<dbReference type="eggNOG" id="KOG4495">
    <property type="taxonomic scope" value="Eukaryota"/>
</dbReference>
<dbReference type="EnsemblMetazoa" id="HelroT181795">
    <property type="protein sequence ID" value="HelroP181795"/>
    <property type="gene ID" value="HelroG181795"/>
</dbReference>
<keyword evidence="5" id="KW-0007">Acetylation</keyword>
<reference evidence="21" key="1">
    <citation type="submission" date="2012-12" db="EMBL/GenBank/DDBJ databases">
        <authorList>
            <person name="Hellsten U."/>
            <person name="Grimwood J."/>
            <person name="Chapman J.A."/>
            <person name="Shapiro H."/>
            <person name="Aerts A."/>
            <person name="Otillar R.P."/>
            <person name="Terry A.Y."/>
            <person name="Boore J.L."/>
            <person name="Simakov O."/>
            <person name="Marletaz F."/>
            <person name="Cho S.-J."/>
            <person name="Edsinger-Gonzales E."/>
            <person name="Havlak P."/>
            <person name="Kuo D.-H."/>
            <person name="Larsson T."/>
            <person name="Lv J."/>
            <person name="Arendt D."/>
            <person name="Savage R."/>
            <person name="Osoegawa K."/>
            <person name="de Jong P."/>
            <person name="Lindberg D.R."/>
            <person name="Seaver E.C."/>
            <person name="Weisblat D.A."/>
            <person name="Putnam N.H."/>
            <person name="Grigoriev I.V."/>
            <person name="Rokhsar D.S."/>
        </authorList>
    </citation>
    <scope>NUCLEOTIDE SEQUENCE</scope>
</reference>
<protein>
    <recommendedName>
        <fullName evidence="11">Elongin-B</fullName>
    </recommendedName>
    <alternativeName>
        <fullName evidence="14">Elongin 18 kDa subunit</fullName>
    </alternativeName>
    <alternativeName>
        <fullName evidence="12">RNA polymerase II transcription factor SIII subunit B</fullName>
    </alternativeName>
    <alternativeName>
        <fullName evidence="15">SIII p18</fullName>
    </alternativeName>
    <alternativeName>
        <fullName evidence="13">Transcription elongation factor B polypeptide 2</fullName>
    </alternativeName>
</protein>
<dbReference type="PROSITE" id="PS50053">
    <property type="entry name" value="UBIQUITIN_2"/>
    <property type="match status" value="1"/>
</dbReference>
<evidence type="ECO:0000256" key="1">
    <source>
        <dbReference type="ARBA" id="ARBA00004123"/>
    </source>
</evidence>
<feature type="domain" description="Ubiquitin-like" evidence="18">
    <location>
        <begin position="1"/>
        <end position="64"/>
    </location>
</feature>